<evidence type="ECO:0000313" key="3">
    <source>
        <dbReference type="Proteomes" id="UP000619536"/>
    </source>
</evidence>
<dbReference type="Proteomes" id="UP000619536">
    <property type="component" value="Unassembled WGS sequence"/>
</dbReference>
<feature type="domain" description="Ribbon-helix-helix protein CopG" evidence="1">
    <location>
        <begin position="55"/>
        <end position="80"/>
    </location>
</feature>
<gene>
    <name evidence="2" type="ORF">GCM10007377_14190</name>
</gene>
<name>A0A8J3ARX5_9BIFI</name>
<dbReference type="AlphaFoldDB" id="A0A8J3ARX5"/>
<dbReference type="CDD" id="cd21631">
    <property type="entry name" value="RHH_CopG_NikR-like"/>
    <property type="match status" value="1"/>
</dbReference>
<evidence type="ECO:0000313" key="2">
    <source>
        <dbReference type="EMBL" id="GGI15093.1"/>
    </source>
</evidence>
<reference evidence="2" key="2">
    <citation type="submission" date="2020-09" db="EMBL/GenBank/DDBJ databases">
        <authorList>
            <person name="Sun Q."/>
            <person name="Sedlacek I."/>
        </authorList>
    </citation>
    <scope>NUCLEOTIDE SEQUENCE</scope>
    <source>
        <strain evidence="2">CCM 8606</strain>
    </source>
</reference>
<keyword evidence="3" id="KW-1185">Reference proteome</keyword>
<protein>
    <recommendedName>
        <fullName evidence="1">Ribbon-helix-helix protein CopG domain-containing protein</fullName>
    </recommendedName>
</protein>
<comment type="caution">
    <text evidence="2">The sequence shown here is derived from an EMBL/GenBank/DDBJ whole genome shotgun (WGS) entry which is preliminary data.</text>
</comment>
<dbReference type="EMBL" id="BMDH01000004">
    <property type="protein sequence ID" value="GGI15093.1"/>
    <property type="molecule type" value="Genomic_DNA"/>
</dbReference>
<proteinExistence type="predicted"/>
<accession>A0A8J3ARX5</accession>
<sequence>MFVRSEQEQDEQARILEDETQSDGYTGVVINSVPWKKAQATQVHTVRLTDVQSVEIKQLAQQRKQSVSEILRDAVSYYLTAQPASS</sequence>
<evidence type="ECO:0000259" key="1">
    <source>
        <dbReference type="Pfam" id="PF01402"/>
    </source>
</evidence>
<organism evidence="2 3">
    <name type="scientific">Galliscardovia ingluviei</name>
    <dbReference type="NCBI Taxonomy" id="1769422"/>
    <lineage>
        <taxon>Bacteria</taxon>
        <taxon>Bacillati</taxon>
        <taxon>Actinomycetota</taxon>
        <taxon>Actinomycetes</taxon>
        <taxon>Bifidobacteriales</taxon>
        <taxon>Bifidobacteriaceae</taxon>
        <taxon>Galliscardovia</taxon>
    </lineage>
</organism>
<dbReference type="Pfam" id="PF01402">
    <property type="entry name" value="RHH_1"/>
    <property type="match status" value="1"/>
</dbReference>
<dbReference type="GO" id="GO:0006355">
    <property type="term" value="P:regulation of DNA-templated transcription"/>
    <property type="evidence" value="ECO:0007669"/>
    <property type="project" value="InterPro"/>
</dbReference>
<reference evidence="2" key="1">
    <citation type="journal article" date="2014" name="Int. J. Syst. Evol. Microbiol.">
        <title>Complete genome sequence of Corynebacterium casei LMG S-19264T (=DSM 44701T), isolated from a smear-ripened cheese.</title>
        <authorList>
            <consortium name="US DOE Joint Genome Institute (JGI-PGF)"/>
            <person name="Walter F."/>
            <person name="Albersmeier A."/>
            <person name="Kalinowski J."/>
            <person name="Ruckert C."/>
        </authorList>
    </citation>
    <scope>NUCLEOTIDE SEQUENCE</scope>
    <source>
        <strain evidence="2">CCM 8606</strain>
    </source>
</reference>
<dbReference type="InterPro" id="IPR002145">
    <property type="entry name" value="CopG"/>
</dbReference>